<dbReference type="RefSeq" id="WP_123204828.1">
    <property type="nucleotide sequence ID" value="NZ_RBEE01000008.1"/>
</dbReference>
<comment type="caution">
    <text evidence="1">The sequence shown here is derived from an EMBL/GenBank/DDBJ whole genome shotgun (WGS) entry which is preliminary data.</text>
</comment>
<accession>A0A3N0BYV7</accession>
<evidence type="ECO:0000313" key="2">
    <source>
        <dbReference type="Proteomes" id="UP000274046"/>
    </source>
</evidence>
<sequence length="75" mass="8677">METLTINIPDDKSLMVKQILKEFGVTIIDKASKSENLELSPEQQREIISSQEQIKKGLFVEQSTLDDEIEKWLKK</sequence>
<proteinExistence type="predicted"/>
<dbReference type="OrthoDB" id="965614at2"/>
<evidence type="ECO:0000313" key="1">
    <source>
        <dbReference type="EMBL" id="RNL55098.1"/>
    </source>
</evidence>
<organism evidence="1 2">
    <name type="scientific">Pedobacter jejuensis</name>
    <dbReference type="NCBI Taxonomy" id="1268550"/>
    <lineage>
        <taxon>Bacteria</taxon>
        <taxon>Pseudomonadati</taxon>
        <taxon>Bacteroidota</taxon>
        <taxon>Sphingobacteriia</taxon>
        <taxon>Sphingobacteriales</taxon>
        <taxon>Sphingobacteriaceae</taxon>
        <taxon>Pedobacter</taxon>
    </lineage>
</organism>
<dbReference type="AlphaFoldDB" id="A0A3N0BYV7"/>
<name>A0A3N0BYV7_9SPHI</name>
<dbReference type="EMBL" id="RBEE01000008">
    <property type="protein sequence ID" value="RNL55098.1"/>
    <property type="molecule type" value="Genomic_DNA"/>
</dbReference>
<protein>
    <submittedName>
        <fullName evidence="1">Uncharacterized protein</fullName>
    </submittedName>
</protein>
<dbReference type="Proteomes" id="UP000274046">
    <property type="component" value="Unassembled WGS sequence"/>
</dbReference>
<reference evidence="1 2" key="1">
    <citation type="submission" date="2018-10" db="EMBL/GenBank/DDBJ databases">
        <title>Genome sequencing of Pedobacter jejuensis TNB23.</title>
        <authorList>
            <person name="Cho Y.-J."/>
            <person name="Cho A."/>
            <person name="Kim O.-S."/>
        </authorList>
    </citation>
    <scope>NUCLEOTIDE SEQUENCE [LARGE SCALE GENOMIC DNA]</scope>
    <source>
        <strain evidence="1 2">TNB23</strain>
    </source>
</reference>
<gene>
    <name evidence="1" type="ORF">D7004_05280</name>
</gene>
<keyword evidence="2" id="KW-1185">Reference proteome</keyword>